<dbReference type="EMBL" id="CADIKK010000003">
    <property type="protein sequence ID" value="CAB3780271.1"/>
    <property type="molecule type" value="Genomic_DNA"/>
</dbReference>
<evidence type="ECO:0000313" key="2">
    <source>
        <dbReference type="Proteomes" id="UP000494365"/>
    </source>
</evidence>
<gene>
    <name evidence="1" type="ORF">LMG28614_01028</name>
</gene>
<evidence type="ECO:0000313" key="1">
    <source>
        <dbReference type="EMBL" id="CAB3780271.1"/>
    </source>
</evidence>
<name>A0A6S7B5R1_9BURK</name>
<proteinExistence type="predicted"/>
<dbReference type="AlphaFoldDB" id="A0A6S7B5R1"/>
<sequence>MDERQVGLAIMHGFFEQRGEGNTDVVSAALSAAVQRTREVAA</sequence>
<keyword evidence="2" id="KW-1185">Reference proteome</keyword>
<reference evidence="1 2" key="1">
    <citation type="submission" date="2020-04" db="EMBL/GenBank/DDBJ databases">
        <authorList>
            <person name="De Canck E."/>
        </authorList>
    </citation>
    <scope>NUCLEOTIDE SEQUENCE [LARGE SCALE GENOMIC DNA]</scope>
    <source>
        <strain evidence="1 2">LMG 28614</strain>
    </source>
</reference>
<organism evidence="1 2">
    <name type="scientific">Paraburkholderia ultramafica</name>
    <dbReference type="NCBI Taxonomy" id="1544867"/>
    <lineage>
        <taxon>Bacteria</taxon>
        <taxon>Pseudomonadati</taxon>
        <taxon>Pseudomonadota</taxon>
        <taxon>Betaproteobacteria</taxon>
        <taxon>Burkholderiales</taxon>
        <taxon>Burkholderiaceae</taxon>
        <taxon>Paraburkholderia</taxon>
    </lineage>
</organism>
<accession>A0A6S7B5R1</accession>
<dbReference type="Proteomes" id="UP000494365">
    <property type="component" value="Unassembled WGS sequence"/>
</dbReference>
<protein>
    <submittedName>
        <fullName evidence="1">Uncharacterized protein</fullName>
    </submittedName>
</protein>